<evidence type="ECO:0000313" key="2">
    <source>
        <dbReference type="EMBL" id="GFE83425.1"/>
    </source>
</evidence>
<dbReference type="SUPFAM" id="SSF52540">
    <property type="entry name" value="P-loop containing nucleoside triphosphate hydrolases"/>
    <property type="match status" value="1"/>
</dbReference>
<dbReference type="AlphaFoldDB" id="A0A829YJG7"/>
<dbReference type="Gene3D" id="3.40.50.300">
    <property type="entry name" value="P-loop containing nucleotide triphosphate hydrolases"/>
    <property type="match status" value="1"/>
</dbReference>
<dbReference type="InterPro" id="IPR027417">
    <property type="entry name" value="P-loop_NTPase"/>
</dbReference>
<dbReference type="RefSeq" id="WP_161815043.1">
    <property type="nucleotide sequence ID" value="NZ_BLJN01000006.1"/>
</dbReference>
<dbReference type="InterPro" id="IPR008868">
    <property type="entry name" value="TniB"/>
</dbReference>
<evidence type="ECO:0000313" key="3">
    <source>
        <dbReference type="Proteomes" id="UP000445000"/>
    </source>
</evidence>
<dbReference type="Pfam" id="PF05621">
    <property type="entry name" value="TniB"/>
    <property type="match status" value="1"/>
</dbReference>
<comment type="caution">
    <text evidence="2">The sequence shown here is derived from an EMBL/GenBank/DDBJ whole genome shotgun (WGS) entry which is preliminary data.</text>
</comment>
<feature type="domain" description="AAA+ ATPase" evidence="1">
    <location>
        <begin position="55"/>
        <end position="275"/>
    </location>
</feature>
<keyword evidence="3" id="KW-1185">Reference proteome</keyword>
<accession>A0A829YJG7</accession>
<proteinExistence type="predicted"/>
<reference evidence="3" key="1">
    <citation type="submission" date="2020-01" db="EMBL/GenBank/DDBJ databases">
        <title>'Steroidobacter agaridevorans' sp. nov., agar-degrading bacteria isolated from rhizosphere soils.</title>
        <authorList>
            <person name="Ikenaga M."/>
            <person name="Kataoka M."/>
            <person name="Murouchi A."/>
            <person name="Katsuragi S."/>
            <person name="Sakai M."/>
        </authorList>
    </citation>
    <scope>NUCLEOTIDE SEQUENCE [LARGE SCALE GENOMIC DNA]</scope>
    <source>
        <strain evidence="3">YU21-B</strain>
    </source>
</reference>
<organism evidence="2 3">
    <name type="scientific">Steroidobacter agaridevorans</name>
    <dbReference type="NCBI Taxonomy" id="2695856"/>
    <lineage>
        <taxon>Bacteria</taxon>
        <taxon>Pseudomonadati</taxon>
        <taxon>Pseudomonadota</taxon>
        <taxon>Gammaproteobacteria</taxon>
        <taxon>Steroidobacterales</taxon>
        <taxon>Steroidobacteraceae</taxon>
        <taxon>Steroidobacter</taxon>
    </lineage>
</organism>
<dbReference type="SMART" id="SM00382">
    <property type="entry name" value="AAA"/>
    <property type="match status" value="1"/>
</dbReference>
<gene>
    <name evidence="2" type="ORF">GCM10011487_54250</name>
</gene>
<sequence>MATFDHLDAETAELAERSVDERLASIVSYRFCNYPAADLLLDKLEVLFYNVAPGQQRGMAIFGPSGLGKSWLVKHFAVHTHPLFRTQQGVVVHPVVFVPLPPHFKDIRDLEEVVLNAMGAYRHGWGDDSPRALIQRLAKDMHVRMFIFDDIQHFLLQKRDFRRKLFDWLKYLLNESDITVVIAGLAEVAEYMDKEDQLRTRFETLMLPSWKVGPAFAQFVGNFERTFPLHRSSNLADQKMQRAILTTSRGITRVLVQQLMDASLFAIDQGLERIDDRLLNVSSTHPKVLLRARKRALVAYRKHTLGGTQALLLFPELERELLTLDDDSLSSQLNLNFLEGRDDAAQLSIH</sequence>
<protein>
    <recommendedName>
        <fullName evidence="1">AAA+ ATPase domain-containing protein</fullName>
    </recommendedName>
</protein>
<dbReference type="EMBL" id="BLJN01000006">
    <property type="protein sequence ID" value="GFE83425.1"/>
    <property type="molecule type" value="Genomic_DNA"/>
</dbReference>
<dbReference type="Proteomes" id="UP000445000">
    <property type="component" value="Unassembled WGS sequence"/>
</dbReference>
<evidence type="ECO:0000259" key="1">
    <source>
        <dbReference type="SMART" id="SM00382"/>
    </source>
</evidence>
<name>A0A829YJG7_9GAMM</name>
<dbReference type="InterPro" id="IPR003593">
    <property type="entry name" value="AAA+_ATPase"/>
</dbReference>